<protein>
    <recommendedName>
        <fullName evidence="2">Phage tail protein</fullName>
    </recommendedName>
</protein>
<dbReference type="EMBL" id="LR721750">
    <property type="protein sequence ID" value="VVV04446.1"/>
    <property type="molecule type" value="Genomic_DNA"/>
</dbReference>
<accession>A0A5Q4YY24</accession>
<evidence type="ECO:0008006" key="2">
    <source>
        <dbReference type="Google" id="ProtNLM"/>
    </source>
</evidence>
<name>A0A5Q4YY24_9GAMM</name>
<dbReference type="AlphaFoldDB" id="A0A5Q4YY24"/>
<dbReference type="Pfam" id="PF06891">
    <property type="entry name" value="P2_Phage_GpR"/>
    <property type="match status" value="1"/>
</dbReference>
<reference evidence="1" key="1">
    <citation type="submission" date="2019-09" db="EMBL/GenBank/DDBJ databases">
        <authorList>
            <person name="Hjerde E."/>
        </authorList>
    </citation>
    <scope>NUCLEOTIDE SEQUENCE</scope>
    <source>
        <strain evidence="1">06/09/160</strain>
    </source>
</reference>
<dbReference type="InterPro" id="IPR009678">
    <property type="entry name" value="Phage_tail_completion_R"/>
</dbReference>
<evidence type="ECO:0000313" key="1">
    <source>
        <dbReference type="EMBL" id="VVV04446.1"/>
    </source>
</evidence>
<gene>
    <name evidence="1" type="ORF">AW0309160_01841</name>
</gene>
<sequence>MSEIQSQSQAGFMLQGLNQHLSNTTPERLHKYFECWMEDVELTLQPKNQGQGFDIGYMQYTAVFSFEQFPFKKVNPATVMVNVLAWLDDNDEFRDQFKLVNPTFDVEPESDDTVIMTLEVELIEPLMVVEDPNGDIVWRGKRWINAPYEIWEAEHISIINANNPPSAVIADDQN</sequence>
<organism evidence="1">
    <name type="scientific">Aliivibrio wodanis</name>
    <dbReference type="NCBI Taxonomy" id="80852"/>
    <lineage>
        <taxon>Bacteria</taxon>
        <taxon>Pseudomonadati</taxon>
        <taxon>Pseudomonadota</taxon>
        <taxon>Gammaproteobacteria</taxon>
        <taxon>Vibrionales</taxon>
        <taxon>Vibrionaceae</taxon>
        <taxon>Aliivibrio</taxon>
    </lineage>
</organism>
<proteinExistence type="predicted"/>